<dbReference type="GO" id="GO:0006032">
    <property type="term" value="P:chitin catabolic process"/>
    <property type="evidence" value="ECO:0007669"/>
    <property type="project" value="UniProtKB-KW"/>
</dbReference>
<keyword evidence="3 6" id="KW-0378">Hydrolase</keyword>
<dbReference type="PROSITE" id="PS01095">
    <property type="entry name" value="GH18_1"/>
    <property type="match status" value="1"/>
</dbReference>
<evidence type="ECO:0000256" key="1">
    <source>
        <dbReference type="ARBA" id="ARBA00000822"/>
    </source>
</evidence>
<dbReference type="Gene3D" id="3.10.50.10">
    <property type="match status" value="1"/>
</dbReference>
<evidence type="ECO:0000256" key="2">
    <source>
        <dbReference type="ARBA" id="ARBA00012729"/>
    </source>
</evidence>
<dbReference type="InterPro" id="IPR017853">
    <property type="entry name" value="GH"/>
</dbReference>
<dbReference type="InterPro" id="IPR001579">
    <property type="entry name" value="Glyco_hydro_18_chit_AS"/>
</dbReference>
<name>A0A853CAA9_9ACTN</name>
<dbReference type="EC" id="3.2.1.14" evidence="2"/>
<dbReference type="PROSITE" id="PS51910">
    <property type="entry name" value="GH18_2"/>
    <property type="match status" value="1"/>
</dbReference>
<keyword evidence="4" id="KW-0119">Carbohydrate metabolism</keyword>
<evidence type="ECO:0000313" key="10">
    <source>
        <dbReference type="Proteomes" id="UP000530424"/>
    </source>
</evidence>
<dbReference type="SUPFAM" id="SSF51445">
    <property type="entry name" value="(Trans)glycosidases"/>
    <property type="match status" value="1"/>
</dbReference>
<dbReference type="InterPro" id="IPR029070">
    <property type="entry name" value="Chitinase_insertion_sf"/>
</dbReference>
<keyword evidence="10" id="KW-1185">Reference proteome</keyword>
<dbReference type="InterPro" id="IPR011583">
    <property type="entry name" value="Chitinase_II/V-like_cat"/>
</dbReference>
<comment type="catalytic activity">
    <reaction evidence="1">
        <text>Random endo-hydrolysis of N-acetyl-beta-D-glucosaminide (1-&gt;4)-beta-linkages in chitin and chitodextrins.</text>
        <dbReference type="EC" id="3.2.1.14"/>
    </reaction>
</comment>
<organism evidence="9 10">
    <name type="scientific">Nocardioides thalensis</name>
    <dbReference type="NCBI Taxonomy" id="1914755"/>
    <lineage>
        <taxon>Bacteria</taxon>
        <taxon>Bacillati</taxon>
        <taxon>Actinomycetota</taxon>
        <taxon>Actinomycetes</taxon>
        <taxon>Propionibacteriales</taxon>
        <taxon>Nocardioidaceae</taxon>
        <taxon>Nocardioides</taxon>
    </lineage>
</organism>
<dbReference type="InterPro" id="IPR001223">
    <property type="entry name" value="Glyco_hydro18_cat"/>
</dbReference>
<dbReference type="PANTHER" id="PTHR11177">
    <property type="entry name" value="CHITINASE"/>
    <property type="match status" value="1"/>
</dbReference>
<sequence length="538" mass="57027">MRSPVPAAVVAYVAVLSAVLAGLVLVAAPPAPAEPGRIGSESRRASGIRLAAPHAVRTGTRVRLTATVRPVRRGRPVRLQVRRDGRWQTVTGAGQQRRQVVLATTVGRTARYRAVAPRWRDAGAMRSRAVTVVAEDAPHGSTPWVTGYYAGWFWDQMYPPEVVDMDAMTHLVFGRVAPGGGSLGGRPGTVVPGAGTAHDPGLAPDGRGDSVEDYLVRRAHAAGTAALLMLGGDGLDGRGFVASTSDARRPAFVEAVADYLVAHDYDGVDLDWENCLGGEAGCGVGAAEARRRLRALIADLRTELASRPRYDRTPALITFPGYAVNINFLRPGGKVEQWQADVANAVDQYNLMTYGVGTTWWGHGTGWHSWFSGALTGAGPDHPVDISSSIAAYVRTGVPAARLGIGIGFYGIYYGPEIDGPREYDAGNDIFEVQDAALGYAELVRKGYLSHGSLHWDAAAQSTYRLYDGGGYVPAVDPAAAPAGMLSYEDERSIGAKGAWVREHGVGGTILWTLNYGYLPGAGTNPLLDATAEAFLAP</sequence>
<evidence type="ECO:0000259" key="8">
    <source>
        <dbReference type="PROSITE" id="PS51910"/>
    </source>
</evidence>
<keyword evidence="4" id="KW-0624">Polysaccharide degradation</keyword>
<dbReference type="GO" id="GO:0008843">
    <property type="term" value="F:endochitinase activity"/>
    <property type="evidence" value="ECO:0007669"/>
    <property type="project" value="UniProtKB-EC"/>
</dbReference>
<keyword evidence="5 6" id="KW-0326">Glycosidase</keyword>
<reference evidence="9 10" key="1">
    <citation type="submission" date="2020-07" db="EMBL/GenBank/DDBJ databases">
        <title>Sequencing the genomes of 1000 actinobacteria strains.</title>
        <authorList>
            <person name="Klenk H.-P."/>
        </authorList>
    </citation>
    <scope>NUCLEOTIDE SEQUENCE [LARGE SCALE GENOMIC DNA]</scope>
    <source>
        <strain evidence="9 10">DSM 103833</strain>
    </source>
</reference>
<dbReference type="AlphaFoldDB" id="A0A853CAA9"/>
<evidence type="ECO:0000313" key="9">
    <source>
        <dbReference type="EMBL" id="NYJ03582.1"/>
    </source>
</evidence>
<comment type="similarity">
    <text evidence="7">Belongs to the glycosyl hydrolase 18 family.</text>
</comment>
<comment type="caution">
    <text evidence="9">The sequence shown here is derived from an EMBL/GenBank/DDBJ whole genome shotgun (WGS) entry which is preliminary data.</text>
</comment>
<dbReference type="GO" id="GO:0005975">
    <property type="term" value="P:carbohydrate metabolic process"/>
    <property type="evidence" value="ECO:0007669"/>
    <property type="project" value="InterPro"/>
</dbReference>
<evidence type="ECO:0000256" key="4">
    <source>
        <dbReference type="ARBA" id="ARBA00023024"/>
    </source>
</evidence>
<feature type="domain" description="GH18" evidence="8">
    <location>
        <begin position="143"/>
        <end position="538"/>
    </location>
</feature>
<proteinExistence type="inferred from homology"/>
<dbReference type="PANTHER" id="PTHR11177:SF317">
    <property type="entry name" value="CHITINASE 12-RELATED"/>
    <property type="match status" value="1"/>
</dbReference>
<accession>A0A853CAA9</accession>
<keyword evidence="4" id="KW-0146">Chitin degradation</keyword>
<dbReference type="RefSeq" id="WP_179669867.1">
    <property type="nucleotide sequence ID" value="NZ_JACCFP010000001.1"/>
</dbReference>
<dbReference type="InterPro" id="IPR050314">
    <property type="entry name" value="Glycosyl_Hydrlase_18"/>
</dbReference>
<dbReference type="Pfam" id="PF00704">
    <property type="entry name" value="Glyco_hydro_18"/>
    <property type="match status" value="1"/>
</dbReference>
<evidence type="ECO:0000256" key="6">
    <source>
        <dbReference type="RuleBase" id="RU000489"/>
    </source>
</evidence>
<gene>
    <name evidence="9" type="ORF">HNR19_004280</name>
</gene>
<evidence type="ECO:0000256" key="5">
    <source>
        <dbReference type="ARBA" id="ARBA00023295"/>
    </source>
</evidence>
<dbReference type="GO" id="GO:0005576">
    <property type="term" value="C:extracellular region"/>
    <property type="evidence" value="ECO:0007669"/>
    <property type="project" value="TreeGrafter"/>
</dbReference>
<protein>
    <recommendedName>
        <fullName evidence="2">chitinase</fullName>
        <ecNumber evidence="2">3.2.1.14</ecNumber>
    </recommendedName>
</protein>
<dbReference type="Proteomes" id="UP000530424">
    <property type="component" value="Unassembled WGS sequence"/>
</dbReference>
<dbReference type="Gene3D" id="3.20.20.80">
    <property type="entry name" value="Glycosidases"/>
    <property type="match status" value="1"/>
</dbReference>
<dbReference type="SMART" id="SM00636">
    <property type="entry name" value="Glyco_18"/>
    <property type="match status" value="1"/>
</dbReference>
<evidence type="ECO:0000256" key="7">
    <source>
        <dbReference type="RuleBase" id="RU004453"/>
    </source>
</evidence>
<dbReference type="GO" id="GO:0008061">
    <property type="term" value="F:chitin binding"/>
    <property type="evidence" value="ECO:0007669"/>
    <property type="project" value="InterPro"/>
</dbReference>
<dbReference type="EMBL" id="JACCFP010000001">
    <property type="protein sequence ID" value="NYJ03582.1"/>
    <property type="molecule type" value="Genomic_DNA"/>
</dbReference>
<evidence type="ECO:0000256" key="3">
    <source>
        <dbReference type="ARBA" id="ARBA00022801"/>
    </source>
</evidence>